<reference evidence="2" key="1">
    <citation type="submission" date="2023-01" db="EMBL/GenBank/DDBJ databases">
        <authorList>
            <person name="Van Ghelder C."/>
            <person name="Rancurel C."/>
        </authorList>
    </citation>
    <scope>NUCLEOTIDE SEQUENCE</scope>
    <source>
        <strain evidence="2">CNCM I-4278</strain>
    </source>
</reference>
<feature type="compositionally biased region" description="Low complexity" evidence="1">
    <location>
        <begin position="136"/>
        <end position="173"/>
    </location>
</feature>
<comment type="caution">
    <text evidence="2">The sequence shown here is derived from an EMBL/GenBank/DDBJ whole genome shotgun (WGS) entry which is preliminary data.</text>
</comment>
<name>A0A9W4UJG3_9PLEO</name>
<sequence>MTLLHPAKSAKMRVRIFIVAIAAFAALGFTHATPIELNAINVAVPLDDNNSIEAVPHAQTTTTTTTKSAFGIITTPVPPPSSKTSTSKKVESSASTSETLETTHTTAAASKTATSVASHKTSTPSSDSPPTEEPSHTISPSTTPNSSSSTVQTSAPASISSTSISSTGSPPSSSRRRPPPPPPPPSSSSPTPDDPPTTKNTSSTPPPLPPHFASQLPRNWPYTKYAVAYRPGQTATWILTSSSKTKSMTLNGSASENNESGVPVAILEAPLLWFPRPLAWGEKRRADLDGDEEDNDAGRGIENGSGKTLLKKYDYRVIIGEGDDAAATATLLQGAREKDDHGGNNITKDKGVS</sequence>
<accession>A0A9W4UJG3</accession>
<proteinExistence type="predicted"/>
<dbReference type="AlphaFoldDB" id="A0A9W4UJG3"/>
<protein>
    <submittedName>
        <fullName evidence="2">Uncharacterized protein</fullName>
    </submittedName>
</protein>
<dbReference type="OrthoDB" id="3683299at2759"/>
<organism evidence="2 3">
    <name type="scientific">Periconia digitata</name>
    <dbReference type="NCBI Taxonomy" id="1303443"/>
    <lineage>
        <taxon>Eukaryota</taxon>
        <taxon>Fungi</taxon>
        <taxon>Dikarya</taxon>
        <taxon>Ascomycota</taxon>
        <taxon>Pezizomycotina</taxon>
        <taxon>Dothideomycetes</taxon>
        <taxon>Pleosporomycetidae</taxon>
        <taxon>Pleosporales</taxon>
        <taxon>Massarineae</taxon>
        <taxon>Periconiaceae</taxon>
        <taxon>Periconia</taxon>
    </lineage>
</organism>
<evidence type="ECO:0000313" key="3">
    <source>
        <dbReference type="Proteomes" id="UP001152607"/>
    </source>
</evidence>
<evidence type="ECO:0000256" key="1">
    <source>
        <dbReference type="SAM" id="MobiDB-lite"/>
    </source>
</evidence>
<feature type="region of interest" description="Disordered" evidence="1">
    <location>
        <begin position="59"/>
        <end position="217"/>
    </location>
</feature>
<keyword evidence="3" id="KW-1185">Reference proteome</keyword>
<feature type="compositionally biased region" description="Low complexity" evidence="1">
    <location>
        <begin position="82"/>
        <end position="129"/>
    </location>
</feature>
<evidence type="ECO:0000313" key="2">
    <source>
        <dbReference type="EMBL" id="CAI6337306.1"/>
    </source>
</evidence>
<dbReference type="Proteomes" id="UP001152607">
    <property type="component" value="Unassembled WGS sequence"/>
</dbReference>
<gene>
    <name evidence="2" type="ORF">PDIGIT_LOCUS10417</name>
</gene>
<dbReference type="EMBL" id="CAOQHR010000007">
    <property type="protein sequence ID" value="CAI6337306.1"/>
    <property type="molecule type" value="Genomic_DNA"/>
</dbReference>
<feature type="region of interest" description="Disordered" evidence="1">
    <location>
        <begin position="334"/>
        <end position="353"/>
    </location>
</feature>
<feature type="compositionally biased region" description="Basic and acidic residues" evidence="1">
    <location>
        <begin position="335"/>
        <end position="353"/>
    </location>
</feature>
<feature type="compositionally biased region" description="Pro residues" evidence="1">
    <location>
        <begin position="179"/>
        <end position="195"/>
    </location>
</feature>